<name>A0A4Z2EK55_9TELE</name>
<evidence type="ECO:0000313" key="2">
    <source>
        <dbReference type="Proteomes" id="UP000314294"/>
    </source>
</evidence>
<organism evidence="1 2">
    <name type="scientific">Liparis tanakae</name>
    <name type="common">Tanaka's snailfish</name>
    <dbReference type="NCBI Taxonomy" id="230148"/>
    <lineage>
        <taxon>Eukaryota</taxon>
        <taxon>Metazoa</taxon>
        <taxon>Chordata</taxon>
        <taxon>Craniata</taxon>
        <taxon>Vertebrata</taxon>
        <taxon>Euteleostomi</taxon>
        <taxon>Actinopterygii</taxon>
        <taxon>Neopterygii</taxon>
        <taxon>Teleostei</taxon>
        <taxon>Neoteleostei</taxon>
        <taxon>Acanthomorphata</taxon>
        <taxon>Eupercaria</taxon>
        <taxon>Perciformes</taxon>
        <taxon>Cottioidei</taxon>
        <taxon>Cottales</taxon>
        <taxon>Liparidae</taxon>
        <taxon>Liparis</taxon>
    </lineage>
</organism>
<dbReference type="AlphaFoldDB" id="A0A4Z2EK55"/>
<comment type="caution">
    <text evidence="1">The sequence shown here is derived from an EMBL/GenBank/DDBJ whole genome shotgun (WGS) entry which is preliminary data.</text>
</comment>
<dbReference type="Proteomes" id="UP000314294">
    <property type="component" value="Unassembled WGS sequence"/>
</dbReference>
<sequence length="110" mass="12513">MEKKLPNNTPGPDREDNDRVFLPVGCRRTSPPCWWVWVLLWSEGRDPGEGGPDVDTRTHAATEVKNDRGFSCFWGRGTAWRDGEPRGIMSTAWTRKARRRKCGMRGASSH</sequence>
<dbReference type="EMBL" id="SRLO01006028">
    <property type="protein sequence ID" value="TNN29135.1"/>
    <property type="molecule type" value="Genomic_DNA"/>
</dbReference>
<keyword evidence="2" id="KW-1185">Reference proteome</keyword>
<evidence type="ECO:0000313" key="1">
    <source>
        <dbReference type="EMBL" id="TNN29135.1"/>
    </source>
</evidence>
<gene>
    <name evidence="1" type="ORF">EYF80_060716</name>
</gene>
<proteinExistence type="predicted"/>
<protein>
    <submittedName>
        <fullName evidence="1">Uncharacterized protein</fullName>
    </submittedName>
</protein>
<accession>A0A4Z2EK55</accession>
<reference evidence="1 2" key="1">
    <citation type="submission" date="2019-03" db="EMBL/GenBank/DDBJ databases">
        <title>First draft genome of Liparis tanakae, snailfish: a comprehensive survey of snailfish specific genes.</title>
        <authorList>
            <person name="Kim W."/>
            <person name="Song I."/>
            <person name="Jeong J.-H."/>
            <person name="Kim D."/>
            <person name="Kim S."/>
            <person name="Ryu S."/>
            <person name="Song J.Y."/>
            <person name="Lee S.K."/>
        </authorList>
    </citation>
    <scope>NUCLEOTIDE SEQUENCE [LARGE SCALE GENOMIC DNA]</scope>
    <source>
        <tissue evidence="1">Muscle</tissue>
    </source>
</reference>